<feature type="transmembrane region" description="Helical" evidence="9">
    <location>
        <begin position="208"/>
        <end position="227"/>
    </location>
</feature>
<evidence type="ECO:0000256" key="6">
    <source>
        <dbReference type="ARBA" id="ARBA00023065"/>
    </source>
</evidence>
<keyword evidence="12" id="KW-1185">Reference proteome</keyword>
<comment type="caution">
    <text evidence="11">The sequence shown here is derived from an EMBL/GenBank/DDBJ whole genome shotgun (WGS) entry which is preliminary data.</text>
</comment>
<dbReference type="EMBL" id="JABXXQ010000013">
    <property type="protein sequence ID" value="NVN29110.1"/>
    <property type="molecule type" value="Genomic_DNA"/>
</dbReference>
<evidence type="ECO:0000256" key="3">
    <source>
        <dbReference type="ARBA" id="ARBA00022475"/>
    </source>
</evidence>
<accession>A0A850NMC8</accession>
<dbReference type="Proteomes" id="UP000565205">
    <property type="component" value="Unassembled WGS sequence"/>
</dbReference>
<reference evidence="11 13" key="1">
    <citation type="submission" date="2020-06" db="EMBL/GenBank/DDBJ databases">
        <title>Description of novel acetic acid bacteria.</title>
        <authorList>
            <person name="Sombolestani A."/>
        </authorList>
    </citation>
    <scope>NUCLEOTIDE SEQUENCE [LARGE SCALE GENOMIC DNA]</scope>
    <source>
        <strain evidence="11 13">LMG 26838</strain>
    </source>
</reference>
<feature type="transmembrane region" description="Helical" evidence="9">
    <location>
        <begin position="233"/>
        <end position="253"/>
    </location>
</feature>
<feature type="transmembrane region" description="Helical" evidence="9">
    <location>
        <begin position="42"/>
        <end position="62"/>
    </location>
</feature>
<keyword evidence="6" id="KW-0406">Ion transport</keyword>
<dbReference type="PANTHER" id="PTHR33281">
    <property type="entry name" value="UPF0187 PROTEIN YNEE"/>
    <property type="match status" value="1"/>
</dbReference>
<feature type="transmembrane region" description="Helical" evidence="9">
    <location>
        <begin position="12"/>
        <end position="36"/>
    </location>
</feature>
<evidence type="ECO:0000256" key="9">
    <source>
        <dbReference type="SAM" id="Phobius"/>
    </source>
</evidence>
<evidence type="ECO:0000313" key="10">
    <source>
        <dbReference type="EMBL" id="MBB3174844.1"/>
    </source>
</evidence>
<sequence>MILPKEAKLYHTLHYIGWAIVVLFAWDVVVTISYVYLGASWLELPSLPLPLLGTVLVLFLSFRNTTAYARWWEARTLWGATINASRSFAREALTLLDDASGLEERALVQALVRRQIAFAHALRNHLRKLKEYDDIDRFLPPDEAQRMRHVANVPNAILDGSAKLVAEARARGWTDSMRMHRIESTMVDLSNAQGGMERIKNTPLPAQYGFLPWIFTQIFCLLLPVGFVDSLRLYTPLASTVVGFMVIGVMQIGDDLQDPFENRENDVPMTAMCRTIEIDLLQAMGEKDVPAPLQPVKGVLW</sequence>
<evidence type="ECO:0000313" key="12">
    <source>
        <dbReference type="Proteomes" id="UP000557688"/>
    </source>
</evidence>
<keyword evidence="4 9" id="KW-0812">Transmembrane</keyword>
<keyword evidence="5 9" id="KW-1133">Transmembrane helix</keyword>
<dbReference type="EMBL" id="JACHXV010000012">
    <property type="protein sequence ID" value="MBB3174844.1"/>
    <property type="molecule type" value="Genomic_DNA"/>
</dbReference>
<evidence type="ECO:0000256" key="7">
    <source>
        <dbReference type="ARBA" id="ARBA00023136"/>
    </source>
</evidence>
<gene>
    <name evidence="10" type="ORF">FHR90_002691</name>
    <name evidence="11" type="ORF">HUK83_01960</name>
</gene>
<dbReference type="PANTHER" id="PTHR33281:SF19">
    <property type="entry name" value="VOLTAGE-DEPENDENT ANION CHANNEL-FORMING PROTEIN YNEE"/>
    <property type="match status" value="1"/>
</dbReference>
<protein>
    <submittedName>
        <fullName evidence="10">Putative membrane protein</fullName>
    </submittedName>
</protein>
<keyword evidence="2" id="KW-0813">Transport</keyword>
<evidence type="ECO:0000256" key="1">
    <source>
        <dbReference type="ARBA" id="ARBA00004651"/>
    </source>
</evidence>
<reference evidence="10 12" key="2">
    <citation type="submission" date="2020-08" db="EMBL/GenBank/DDBJ databases">
        <title>Genomic Encyclopedia of Type Strains, Phase III (KMG-III): the genomes of soil and plant-associated and newly described type strains.</title>
        <authorList>
            <person name="Whitman W."/>
        </authorList>
    </citation>
    <scope>NUCLEOTIDE SEQUENCE [LARGE SCALE GENOMIC DNA]</scope>
    <source>
        <strain evidence="10 12">CECT 8088</strain>
    </source>
</reference>
<dbReference type="GO" id="GO:0005254">
    <property type="term" value="F:chloride channel activity"/>
    <property type="evidence" value="ECO:0007669"/>
    <property type="project" value="InterPro"/>
</dbReference>
<dbReference type="Pfam" id="PF25539">
    <property type="entry name" value="Bestrophin_2"/>
    <property type="match status" value="1"/>
</dbReference>
<evidence type="ECO:0000256" key="5">
    <source>
        <dbReference type="ARBA" id="ARBA00022989"/>
    </source>
</evidence>
<dbReference type="AlphaFoldDB" id="A0A850NMC8"/>
<evidence type="ECO:0000256" key="4">
    <source>
        <dbReference type="ARBA" id="ARBA00022692"/>
    </source>
</evidence>
<keyword evidence="7 9" id="KW-0472">Membrane</keyword>
<comment type="subcellular location">
    <subcellularLocation>
        <location evidence="1">Cell membrane</location>
        <topology evidence="1">Multi-pass membrane protein</topology>
    </subcellularLocation>
</comment>
<keyword evidence="3" id="KW-1003">Cell membrane</keyword>
<dbReference type="RefSeq" id="WP_176621841.1">
    <property type="nucleotide sequence ID" value="NZ_JABXXQ010000013.1"/>
</dbReference>
<evidence type="ECO:0000313" key="11">
    <source>
        <dbReference type="EMBL" id="NVN29110.1"/>
    </source>
</evidence>
<dbReference type="Proteomes" id="UP000557688">
    <property type="component" value="Unassembled WGS sequence"/>
</dbReference>
<proteinExistence type="inferred from homology"/>
<organism evidence="11 13">
    <name type="scientific">Endobacter medicaginis</name>
    <dbReference type="NCBI Taxonomy" id="1181271"/>
    <lineage>
        <taxon>Bacteria</taxon>
        <taxon>Pseudomonadati</taxon>
        <taxon>Pseudomonadota</taxon>
        <taxon>Alphaproteobacteria</taxon>
        <taxon>Acetobacterales</taxon>
        <taxon>Acetobacteraceae</taxon>
        <taxon>Endobacter</taxon>
    </lineage>
</organism>
<dbReference type="GO" id="GO:0005886">
    <property type="term" value="C:plasma membrane"/>
    <property type="evidence" value="ECO:0007669"/>
    <property type="project" value="UniProtKB-SubCell"/>
</dbReference>
<comment type="similarity">
    <text evidence="8">Belongs to the anion channel-forming bestrophin (TC 1.A.46) family.</text>
</comment>
<evidence type="ECO:0000313" key="13">
    <source>
        <dbReference type="Proteomes" id="UP000565205"/>
    </source>
</evidence>
<evidence type="ECO:0000256" key="2">
    <source>
        <dbReference type="ARBA" id="ARBA00022448"/>
    </source>
</evidence>
<dbReference type="InterPro" id="IPR044669">
    <property type="entry name" value="YneE/VCCN1/2-like"/>
</dbReference>
<name>A0A850NMC8_9PROT</name>
<evidence type="ECO:0000256" key="8">
    <source>
        <dbReference type="ARBA" id="ARBA00034708"/>
    </source>
</evidence>